<dbReference type="InterPro" id="IPR009057">
    <property type="entry name" value="Homeodomain-like_sf"/>
</dbReference>
<dbReference type="AlphaFoldDB" id="A0AA39US63"/>
<protein>
    <recommendedName>
        <fullName evidence="3">Homeobox domain-containing protein</fullName>
    </recommendedName>
</protein>
<keyword evidence="2" id="KW-1185">Reference proteome</keyword>
<comment type="caution">
    <text evidence="1">The sequence shown here is derived from an EMBL/GenBank/DDBJ whole genome shotgun (WGS) entry which is preliminary data.</text>
</comment>
<evidence type="ECO:0000313" key="2">
    <source>
        <dbReference type="Proteomes" id="UP001175228"/>
    </source>
</evidence>
<reference evidence="1" key="1">
    <citation type="submission" date="2023-06" db="EMBL/GenBank/DDBJ databases">
        <authorList>
            <consortium name="Lawrence Berkeley National Laboratory"/>
            <person name="Ahrendt S."/>
            <person name="Sahu N."/>
            <person name="Indic B."/>
            <person name="Wong-Bajracharya J."/>
            <person name="Merenyi Z."/>
            <person name="Ke H.-M."/>
            <person name="Monk M."/>
            <person name="Kocsube S."/>
            <person name="Drula E."/>
            <person name="Lipzen A."/>
            <person name="Balint B."/>
            <person name="Henrissat B."/>
            <person name="Andreopoulos B."/>
            <person name="Martin F.M."/>
            <person name="Harder C.B."/>
            <person name="Rigling D."/>
            <person name="Ford K.L."/>
            <person name="Foster G.D."/>
            <person name="Pangilinan J."/>
            <person name="Papanicolaou A."/>
            <person name="Barry K."/>
            <person name="LaButti K."/>
            <person name="Viragh M."/>
            <person name="Koriabine M."/>
            <person name="Yan M."/>
            <person name="Riley R."/>
            <person name="Champramary S."/>
            <person name="Plett K.L."/>
            <person name="Tsai I.J."/>
            <person name="Slot J."/>
            <person name="Sipos G."/>
            <person name="Plett J."/>
            <person name="Nagy L.G."/>
            <person name="Grigoriev I.V."/>
        </authorList>
    </citation>
    <scope>NUCLEOTIDE SEQUENCE</scope>
    <source>
        <strain evidence="1">HWK02</strain>
    </source>
</reference>
<dbReference type="Proteomes" id="UP001175228">
    <property type="component" value="Unassembled WGS sequence"/>
</dbReference>
<evidence type="ECO:0008006" key="3">
    <source>
        <dbReference type="Google" id="ProtNLM"/>
    </source>
</evidence>
<evidence type="ECO:0000313" key="1">
    <source>
        <dbReference type="EMBL" id="KAK0500758.1"/>
    </source>
</evidence>
<organism evidence="1 2">
    <name type="scientific">Armillaria luteobubalina</name>
    <dbReference type="NCBI Taxonomy" id="153913"/>
    <lineage>
        <taxon>Eukaryota</taxon>
        <taxon>Fungi</taxon>
        <taxon>Dikarya</taxon>
        <taxon>Basidiomycota</taxon>
        <taxon>Agaricomycotina</taxon>
        <taxon>Agaricomycetes</taxon>
        <taxon>Agaricomycetidae</taxon>
        <taxon>Agaricales</taxon>
        <taxon>Marasmiineae</taxon>
        <taxon>Physalacriaceae</taxon>
        <taxon>Armillaria</taxon>
    </lineage>
</organism>
<proteinExistence type="predicted"/>
<dbReference type="EMBL" id="JAUEPU010000007">
    <property type="protein sequence ID" value="KAK0500758.1"/>
    <property type="molecule type" value="Genomic_DNA"/>
</dbReference>
<name>A0AA39US63_9AGAR</name>
<dbReference type="SUPFAM" id="SSF46689">
    <property type="entry name" value="Homeodomain-like"/>
    <property type="match status" value="1"/>
</dbReference>
<gene>
    <name evidence="1" type="ORF">EDD18DRAFT_1067118</name>
</gene>
<accession>A0AA39US63</accession>
<sequence length="93" mass="10474">MVFRDINKDLKERLYHDNFIDDDIASLLGVSELSIYHWQANVEQHGSVIPPPNPFQGHPPLLHAEAMNVLVSISCDSHKLSLDDIQELAQAQS</sequence>